<evidence type="ECO:0000256" key="8">
    <source>
        <dbReference type="ARBA" id="ARBA00043971"/>
    </source>
</evidence>
<evidence type="ECO:0000256" key="9">
    <source>
        <dbReference type="ARBA" id="ARBA00070492"/>
    </source>
</evidence>
<dbReference type="InterPro" id="IPR040468">
    <property type="entry name" value="TRAF3IP1_N"/>
</dbReference>
<keyword evidence="14" id="KW-1185">Reference proteome</keyword>
<evidence type="ECO:0000259" key="13">
    <source>
        <dbReference type="Pfam" id="PF17749"/>
    </source>
</evidence>
<reference evidence="15" key="1">
    <citation type="submission" date="2022-11" db="UniProtKB">
        <authorList>
            <consortium name="WormBaseParasite"/>
        </authorList>
    </citation>
    <scope>IDENTIFICATION</scope>
</reference>
<feature type="region of interest" description="Disordered" evidence="11">
    <location>
        <begin position="118"/>
        <end position="362"/>
    </location>
</feature>
<evidence type="ECO:0000256" key="10">
    <source>
        <dbReference type="SAM" id="Coils"/>
    </source>
</evidence>
<dbReference type="AlphaFoldDB" id="A0A915NYJ0"/>
<evidence type="ECO:0000256" key="5">
    <source>
        <dbReference type="ARBA" id="ARBA00023054"/>
    </source>
</evidence>
<evidence type="ECO:0000313" key="15">
    <source>
        <dbReference type="WBParaSite" id="scf7180000421339.g6704"/>
    </source>
</evidence>
<dbReference type="Gene3D" id="1.10.418.50">
    <property type="entry name" value="Microtubule-binding protein MIP-T3"/>
    <property type="match status" value="1"/>
</dbReference>
<feature type="domain" description="TRAF3-interacting protein 1 N-terminal" evidence="12">
    <location>
        <begin position="4"/>
        <end position="112"/>
    </location>
</feature>
<dbReference type="Pfam" id="PF17749">
    <property type="entry name" value="MIP-T3_C"/>
    <property type="match status" value="1"/>
</dbReference>
<dbReference type="GO" id="GO:0060271">
    <property type="term" value="P:cilium assembly"/>
    <property type="evidence" value="ECO:0007669"/>
    <property type="project" value="TreeGrafter"/>
</dbReference>
<feature type="compositionally biased region" description="Basic and acidic residues" evidence="11">
    <location>
        <begin position="159"/>
        <end position="217"/>
    </location>
</feature>
<evidence type="ECO:0000256" key="7">
    <source>
        <dbReference type="ARBA" id="ARBA00023273"/>
    </source>
</evidence>
<name>A0A915NYJ0_9BILA</name>
<organism evidence="14 15">
    <name type="scientific">Meloidogyne floridensis</name>
    <dbReference type="NCBI Taxonomy" id="298350"/>
    <lineage>
        <taxon>Eukaryota</taxon>
        <taxon>Metazoa</taxon>
        <taxon>Ecdysozoa</taxon>
        <taxon>Nematoda</taxon>
        <taxon>Chromadorea</taxon>
        <taxon>Rhabditida</taxon>
        <taxon>Tylenchina</taxon>
        <taxon>Tylenchomorpha</taxon>
        <taxon>Tylenchoidea</taxon>
        <taxon>Meloidogynidae</taxon>
        <taxon>Meloidogyninae</taxon>
        <taxon>Meloidogyne</taxon>
    </lineage>
</organism>
<keyword evidence="7" id="KW-0966">Cell projection</keyword>
<dbReference type="GO" id="GO:0008017">
    <property type="term" value="F:microtubule binding"/>
    <property type="evidence" value="ECO:0007669"/>
    <property type="project" value="InterPro"/>
</dbReference>
<feature type="compositionally biased region" description="Basic and acidic residues" evidence="11">
    <location>
        <begin position="134"/>
        <end position="149"/>
    </location>
</feature>
<comment type="similarity">
    <text evidence="8">Belongs to the TRAF3IP1 family.</text>
</comment>
<sequence length="581" mass="64935">MDTDKTRALFAPLIQRPVLTDQLLNRPPFKFLHDIVSEVIKSTGYSDGLFTVDELDSTKASSSRDSKIAFLQKLIDLLNINGELDDLKPAKIVAGKEPELTNILLQSLAIEAAAYKQQQKEKKTTTKSKSSKSSSKEKAEKSKERDSSKSRSKTTSKLKTKDEKEEKVKVPEESSKVKKAKNEEQVILETKSRSKEKKSSTSKEKTSKDSTLKENKERKKKRSDSISKSGTKVATTEVTASASPILSTQQQLSQPHTELFYNSSLPNTGRTPPGRESSGGTSKGGDDSGIAEETGAESERHDLSERSILAKNSRPEFIEVTDSTPDLPPPQPFRPGTAIGRPQTAIGRPGTAVARPAPPKPKKNIIATNLNEEESSIQAENKMLNLILDEKKEETKNEDYWWNGELVEEEDEQQFMLNSTGANINKLAESNEEHGVLVNKIIENTRELEKDQIKVDDTFMEGDSLDMHEQIRIRAEIETTQKSLQKMTQYVQPLVRTLEFVVDDFDSMLRELEETRKQISILERKLAEQTVNADSETTKLNIAISTIDNDIEQVKEQIAGSTAIILRNENKLSELLSVPHK</sequence>
<evidence type="ECO:0000259" key="12">
    <source>
        <dbReference type="Pfam" id="PF10243"/>
    </source>
</evidence>
<keyword evidence="6" id="KW-0206">Cytoskeleton</keyword>
<accession>A0A915NYJ0</accession>
<dbReference type="GO" id="GO:0048513">
    <property type="term" value="P:animal organ development"/>
    <property type="evidence" value="ECO:0007669"/>
    <property type="project" value="UniProtKB-ARBA"/>
</dbReference>
<dbReference type="Pfam" id="PF10243">
    <property type="entry name" value="MIP-T3"/>
    <property type="match status" value="1"/>
</dbReference>
<dbReference type="GO" id="GO:0005930">
    <property type="term" value="C:axoneme"/>
    <property type="evidence" value="ECO:0007669"/>
    <property type="project" value="UniProtKB-SubCell"/>
</dbReference>
<keyword evidence="3" id="KW-0963">Cytoplasm</keyword>
<dbReference type="GO" id="GO:0030992">
    <property type="term" value="C:intraciliary transport particle B"/>
    <property type="evidence" value="ECO:0007669"/>
    <property type="project" value="TreeGrafter"/>
</dbReference>
<dbReference type="GO" id="GO:0048731">
    <property type="term" value="P:system development"/>
    <property type="evidence" value="ECO:0007669"/>
    <property type="project" value="UniProtKB-ARBA"/>
</dbReference>
<evidence type="ECO:0000313" key="14">
    <source>
        <dbReference type="Proteomes" id="UP000887560"/>
    </source>
</evidence>
<keyword evidence="5 10" id="KW-0175">Coiled coil</keyword>
<keyword evidence="4" id="KW-0970">Cilium biogenesis/degradation</keyword>
<evidence type="ECO:0000256" key="3">
    <source>
        <dbReference type="ARBA" id="ARBA00022490"/>
    </source>
</evidence>
<proteinExistence type="inferred from homology"/>
<dbReference type="InterPro" id="IPR041476">
    <property type="entry name" value="TRAF3IP1_C"/>
</dbReference>
<dbReference type="GO" id="GO:0042073">
    <property type="term" value="P:intraciliary transport"/>
    <property type="evidence" value="ECO:0007669"/>
    <property type="project" value="TreeGrafter"/>
</dbReference>
<evidence type="ECO:0000256" key="4">
    <source>
        <dbReference type="ARBA" id="ARBA00022794"/>
    </source>
</evidence>
<feature type="compositionally biased region" description="Polar residues" evidence="11">
    <location>
        <begin position="230"/>
        <end position="270"/>
    </location>
</feature>
<evidence type="ECO:0000256" key="6">
    <source>
        <dbReference type="ARBA" id="ARBA00023212"/>
    </source>
</evidence>
<evidence type="ECO:0000256" key="1">
    <source>
        <dbReference type="ARBA" id="ARBA00004120"/>
    </source>
</evidence>
<dbReference type="GO" id="GO:0070507">
    <property type="term" value="P:regulation of microtubule cytoskeleton organization"/>
    <property type="evidence" value="ECO:0007669"/>
    <property type="project" value="TreeGrafter"/>
</dbReference>
<dbReference type="InterPro" id="IPR042576">
    <property type="entry name" value="TRAF3IP1_N_sf"/>
</dbReference>
<dbReference type="Proteomes" id="UP000887560">
    <property type="component" value="Unplaced"/>
</dbReference>
<dbReference type="PANTHER" id="PTHR31363:SF0">
    <property type="entry name" value="TRAF3-INTERACTING PROTEIN 1"/>
    <property type="match status" value="1"/>
</dbReference>
<protein>
    <recommendedName>
        <fullName evidence="9">TRAF3-interacting protein 1</fullName>
    </recommendedName>
</protein>
<evidence type="ECO:0000256" key="11">
    <source>
        <dbReference type="SAM" id="MobiDB-lite"/>
    </source>
</evidence>
<evidence type="ECO:0000256" key="2">
    <source>
        <dbReference type="ARBA" id="ARBA00004430"/>
    </source>
</evidence>
<dbReference type="PANTHER" id="PTHR31363">
    <property type="entry name" value="TRAF3-INTERACTING PROTEIN 1"/>
    <property type="match status" value="1"/>
</dbReference>
<dbReference type="InterPro" id="IPR018799">
    <property type="entry name" value="TRAF3IP1"/>
</dbReference>
<dbReference type="FunFam" id="1.10.418.50:FF:000001">
    <property type="entry name" value="TRAF3-interacting protein 1 isoform X1"/>
    <property type="match status" value="1"/>
</dbReference>
<dbReference type="WBParaSite" id="scf7180000421339.g6704">
    <property type="protein sequence ID" value="scf7180000421339.g6704"/>
    <property type="gene ID" value="scf7180000421339.g6704"/>
</dbReference>
<dbReference type="GO" id="GO:0036064">
    <property type="term" value="C:ciliary basal body"/>
    <property type="evidence" value="ECO:0007669"/>
    <property type="project" value="TreeGrafter"/>
</dbReference>
<feature type="domain" description="TRAF3-interacting protein 1 C-terminal" evidence="13">
    <location>
        <begin position="430"/>
        <end position="577"/>
    </location>
</feature>
<feature type="coiled-coil region" evidence="10">
    <location>
        <begin position="505"/>
        <end position="532"/>
    </location>
</feature>
<comment type="subcellular location">
    <subcellularLocation>
        <location evidence="2">Cytoplasm</location>
        <location evidence="2">Cytoskeleton</location>
        <location evidence="2">Cilium axoneme</location>
    </subcellularLocation>
    <subcellularLocation>
        <location evidence="1">Cytoplasm</location>
        <location evidence="1">Cytoskeleton</location>
        <location evidence="1">Cilium basal body</location>
    </subcellularLocation>
</comment>